<dbReference type="Proteomes" id="UP000198775">
    <property type="component" value="Unassembled WGS sequence"/>
</dbReference>
<dbReference type="InterPro" id="IPR058782">
    <property type="entry name" value="GIY_YIG_3"/>
</dbReference>
<accession>A0A1H8V3Q9</accession>
<evidence type="ECO:0000259" key="1">
    <source>
        <dbReference type="Pfam" id="PF26468"/>
    </source>
</evidence>
<protein>
    <recommendedName>
        <fullName evidence="1">GIY-YIG domain-containing protein</fullName>
    </recommendedName>
</protein>
<keyword evidence="3" id="KW-1185">Reference proteome</keyword>
<evidence type="ECO:0000313" key="3">
    <source>
        <dbReference type="Proteomes" id="UP000198775"/>
    </source>
</evidence>
<feature type="domain" description="GIY-YIG" evidence="1">
    <location>
        <begin position="8"/>
        <end position="108"/>
    </location>
</feature>
<gene>
    <name evidence="2" type="ORF">SAMN05216388_10332</name>
</gene>
<organism evidence="2 3">
    <name type="scientific">Halorientalis persicus</name>
    <dbReference type="NCBI Taxonomy" id="1367881"/>
    <lineage>
        <taxon>Archaea</taxon>
        <taxon>Methanobacteriati</taxon>
        <taxon>Methanobacteriota</taxon>
        <taxon>Stenosarchaea group</taxon>
        <taxon>Halobacteria</taxon>
        <taxon>Halobacteriales</taxon>
        <taxon>Haloarculaceae</taxon>
        <taxon>Halorientalis</taxon>
    </lineage>
</organism>
<dbReference type="Pfam" id="PF26468">
    <property type="entry name" value="GIY_YIG_3"/>
    <property type="match status" value="1"/>
</dbReference>
<dbReference type="EMBL" id="FOCX01000033">
    <property type="protein sequence ID" value="SEP10031.1"/>
    <property type="molecule type" value="Genomic_DNA"/>
</dbReference>
<evidence type="ECO:0000313" key="2">
    <source>
        <dbReference type="EMBL" id="SEP10031.1"/>
    </source>
</evidence>
<dbReference type="AlphaFoldDB" id="A0A1H8V3Q9"/>
<name>A0A1H8V3Q9_9EURY</name>
<reference evidence="3" key="1">
    <citation type="submission" date="2016-10" db="EMBL/GenBank/DDBJ databases">
        <authorList>
            <person name="Varghese N."/>
            <person name="Submissions S."/>
        </authorList>
    </citation>
    <scope>NUCLEOTIDE SEQUENCE [LARGE SCALE GENOMIC DNA]</scope>
    <source>
        <strain evidence="3">IBRC-M 10043</strain>
    </source>
</reference>
<proteinExistence type="predicted"/>
<dbReference type="RefSeq" id="WP_139203629.1">
    <property type="nucleotide sequence ID" value="NZ_FOCX01000033.1"/>
</dbReference>
<sequence length="120" mass="13526">MSLSPYAERSETLSAVYRTLEELARAIDGPYFLRECDGTMSFPGRGVYFFFSLGTDFDGPPSQWRLTRIGTVGVASGSQSTLWNRLRQHRGNVSGKYAQHGGNHRGSISEFQQFDFYKSK</sequence>